<proteinExistence type="predicted"/>
<dbReference type="OrthoDB" id="5399559at2759"/>
<organism evidence="4 5">
    <name type="scientific">Corynespora cassiicola Philippines</name>
    <dbReference type="NCBI Taxonomy" id="1448308"/>
    <lineage>
        <taxon>Eukaryota</taxon>
        <taxon>Fungi</taxon>
        <taxon>Dikarya</taxon>
        <taxon>Ascomycota</taxon>
        <taxon>Pezizomycotina</taxon>
        <taxon>Dothideomycetes</taxon>
        <taxon>Pleosporomycetidae</taxon>
        <taxon>Pleosporales</taxon>
        <taxon>Corynesporascaceae</taxon>
        <taxon>Corynespora</taxon>
    </lineage>
</organism>
<feature type="domain" description="YAG7-like dimerisation" evidence="3">
    <location>
        <begin position="175"/>
        <end position="259"/>
    </location>
</feature>
<dbReference type="EMBL" id="KZ678134">
    <property type="protein sequence ID" value="PSN68415.1"/>
    <property type="molecule type" value="Genomic_DNA"/>
</dbReference>
<dbReference type="Proteomes" id="UP000240883">
    <property type="component" value="Unassembled WGS sequence"/>
</dbReference>
<dbReference type="STRING" id="1448308.A0A2T2NSJ3"/>
<evidence type="ECO:0000313" key="5">
    <source>
        <dbReference type="Proteomes" id="UP000240883"/>
    </source>
</evidence>
<evidence type="ECO:0000256" key="2">
    <source>
        <dbReference type="SAM" id="MobiDB-lite"/>
    </source>
</evidence>
<protein>
    <recommendedName>
        <fullName evidence="3">YAG7-like dimerisation domain-containing protein</fullName>
    </recommendedName>
</protein>
<name>A0A2T2NSJ3_CORCC</name>
<feature type="coiled-coil region" evidence="1">
    <location>
        <begin position="123"/>
        <end position="165"/>
    </location>
</feature>
<evidence type="ECO:0000313" key="4">
    <source>
        <dbReference type="EMBL" id="PSN68415.1"/>
    </source>
</evidence>
<dbReference type="InterPro" id="IPR058602">
    <property type="entry name" value="YAG7_dimerisation_dom"/>
</dbReference>
<evidence type="ECO:0000256" key="1">
    <source>
        <dbReference type="SAM" id="Coils"/>
    </source>
</evidence>
<keyword evidence="5" id="KW-1185">Reference proteome</keyword>
<reference evidence="4 5" key="1">
    <citation type="journal article" date="2018" name="Front. Microbiol.">
        <title>Genome-Wide Analysis of Corynespora cassiicola Leaf Fall Disease Putative Effectors.</title>
        <authorList>
            <person name="Lopez D."/>
            <person name="Ribeiro S."/>
            <person name="Label P."/>
            <person name="Fumanal B."/>
            <person name="Venisse J.S."/>
            <person name="Kohler A."/>
            <person name="de Oliveira R.R."/>
            <person name="Labutti K."/>
            <person name="Lipzen A."/>
            <person name="Lail K."/>
            <person name="Bauer D."/>
            <person name="Ohm R.A."/>
            <person name="Barry K.W."/>
            <person name="Spatafora J."/>
            <person name="Grigoriev I.V."/>
            <person name="Martin F.M."/>
            <person name="Pujade-Renaud V."/>
        </authorList>
    </citation>
    <scope>NUCLEOTIDE SEQUENCE [LARGE SCALE GENOMIC DNA]</scope>
    <source>
        <strain evidence="4 5">Philippines</strain>
    </source>
</reference>
<evidence type="ECO:0000259" key="3">
    <source>
        <dbReference type="Pfam" id="PF26434"/>
    </source>
</evidence>
<dbReference type="Pfam" id="PF26434">
    <property type="entry name" value="YAG7_C"/>
    <property type="match status" value="1"/>
</dbReference>
<keyword evidence="1" id="KW-0175">Coiled coil</keyword>
<sequence length="460" mass="48235">MASDVVSNPPTAAAGESKSARKKKSKVDAVAATPAAVEKTSSEFGAAGSEAGKANGADGENAYIRELQKNIRNVNKKLNATQKVDSIIEANPGISLDDLVASRKINADQKAQAVKKPALQAQLAQFEEQLAQYKKFDQEYQQKLAQEKEILQKSHSEELESLRETLKAEAALELKKSFREKFLSLSRFLRAAAARRQLEDDDSDLTKAFEGALLLVYGGDASAVAAAEKLIDGADESVPSTEGVQLSITYAQVKQAALEEAPFAAEEAWVDDVAQAQASAPESEPAEAVSTDPTIANAGLTEIDSTAAPVNGGAESAEVSAPPAASVGAANVAAEEQWDKQASSADDPLAESFEMVPRDPAETETPAAAAPVNATQSWADDTPEQVSAAAPAAANDGFHEVHHNRGGRGRGGHQGEGRGGYRGRGGPRGEFRGRGRGRGRGSGDFRGGRGGFRGNRGESQ</sequence>
<feature type="region of interest" description="Disordered" evidence="2">
    <location>
        <begin position="328"/>
        <end position="460"/>
    </location>
</feature>
<feature type="region of interest" description="Disordered" evidence="2">
    <location>
        <begin position="1"/>
        <end position="59"/>
    </location>
</feature>
<accession>A0A2T2NSJ3</accession>
<feature type="compositionally biased region" description="Gly residues" evidence="2">
    <location>
        <begin position="412"/>
        <end position="426"/>
    </location>
</feature>
<feature type="compositionally biased region" description="Polar residues" evidence="2">
    <location>
        <begin position="1"/>
        <end position="10"/>
    </location>
</feature>
<dbReference type="AlphaFoldDB" id="A0A2T2NSJ3"/>
<gene>
    <name evidence="4" type="ORF">BS50DRAFT_573318</name>
</gene>